<dbReference type="InterPro" id="IPR013783">
    <property type="entry name" value="Ig-like_fold"/>
</dbReference>
<dbReference type="AlphaFoldDB" id="A0A3B4E686"/>
<dbReference type="GO" id="GO:0031295">
    <property type="term" value="P:T cell costimulation"/>
    <property type="evidence" value="ECO:0007669"/>
    <property type="project" value="TreeGrafter"/>
</dbReference>
<dbReference type="InterPro" id="IPR036179">
    <property type="entry name" value="Ig-like_dom_sf"/>
</dbReference>
<evidence type="ECO:0000256" key="3">
    <source>
        <dbReference type="ARBA" id="ARBA00022692"/>
    </source>
</evidence>
<evidence type="ECO:0000256" key="6">
    <source>
        <dbReference type="ARBA" id="ARBA00023136"/>
    </source>
</evidence>
<keyword evidence="7" id="KW-1015">Disulfide bond</keyword>
<dbReference type="GO" id="GO:0007166">
    <property type="term" value="P:cell surface receptor signaling pathway"/>
    <property type="evidence" value="ECO:0007669"/>
    <property type="project" value="TreeGrafter"/>
</dbReference>
<dbReference type="PROSITE" id="PS00290">
    <property type="entry name" value="IG_MHC"/>
    <property type="match status" value="1"/>
</dbReference>
<dbReference type="GO" id="GO:0006955">
    <property type="term" value="P:immune response"/>
    <property type="evidence" value="ECO:0007669"/>
    <property type="project" value="TreeGrafter"/>
</dbReference>
<dbReference type="SUPFAM" id="SSF48726">
    <property type="entry name" value="Immunoglobulin"/>
    <property type="match status" value="2"/>
</dbReference>
<organism evidence="14 15">
    <name type="scientific">Pygocentrus nattereri</name>
    <name type="common">Red-bellied piranha</name>
    <dbReference type="NCBI Taxonomy" id="42514"/>
    <lineage>
        <taxon>Eukaryota</taxon>
        <taxon>Metazoa</taxon>
        <taxon>Chordata</taxon>
        <taxon>Craniata</taxon>
        <taxon>Vertebrata</taxon>
        <taxon>Euteleostomi</taxon>
        <taxon>Actinopterygii</taxon>
        <taxon>Neopterygii</taxon>
        <taxon>Teleostei</taxon>
        <taxon>Ostariophysi</taxon>
        <taxon>Characiformes</taxon>
        <taxon>Characoidei</taxon>
        <taxon>Pygocentrus</taxon>
    </lineage>
</organism>
<feature type="region of interest" description="Disordered" evidence="11">
    <location>
        <begin position="338"/>
        <end position="357"/>
    </location>
</feature>
<dbReference type="GO" id="GO:0009897">
    <property type="term" value="C:external side of plasma membrane"/>
    <property type="evidence" value="ECO:0007669"/>
    <property type="project" value="TreeGrafter"/>
</dbReference>
<evidence type="ECO:0000313" key="14">
    <source>
        <dbReference type="Ensembl" id="ENSPNAP00000031188.1"/>
    </source>
</evidence>
<evidence type="ECO:0000256" key="5">
    <source>
        <dbReference type="ARBA" id="ARBA00022989"/>
    </source>
</evidence>
<dbReference type="PROSITE" id="PS50835">
    <property type="entry name" value="IG_LIKE"/>
    <property type="match status" value="2"/>
</dbReference>
<dbReference type="InterPro" id="IPR051713">
    <property type="entry name" value="T-cell_Activation_Regulation"/>
</dbReference>
<dbReference type="GeneID" id="108423794"/>
<reference evidence="14 15" key="1">
    <citation type="submission" date="2020-10" db="EMBL/GenBank/DDBJ databases">
        <title>Pygocentrus nattereri (red-bellied piranha) genome, fPygNat1, primary haplotype.</title>
        <authorList>
            <person name="Myers G."/>
            <person name="Meyer A."/>
            <person name="Karagic N."/>
            <person name="Pippel M."/>
            <person name="Winkler S."/>
            <person name="Tracey A."/>
            <person name="Wood J."/>
            <person name="Formenti G."/>
            <person name="Howe K."/>
            <person name="Fedrigo O."/>
            <person name="Jarvis E.D."/>
        </authorList>
    </citation>
    <scope>NUCLEOTIDE SEQUENCE [LARGE SCALE GENOMIC DNA]</scope>
</reference>
<dbReference type="Gene3D" id="2.60.40.10">
    <property type="entry name" value="Immunoglobulins"/>
    <property type="match status" value="2"/>
</dbReference>
<dbReference type="RefSeq" id="XP_017546861.1">
    <property type="nucleotide sequence ID" value="XM_017691372.2"/>
</dbReference>
<evidence type="ECO:0000256" key="10">
    <source>
        <dbReference type="ARBA" id="ARBA00023319"/>
    </source>
</evidence>
<dbReference type="SMR" id="A0A3B4E686"/>
<dbReference type="OrthoDB" id="9940220at2759"/>
<dbReference type="GO" id="GO:0042102">
    <property type="term" value="P:positive regulation of T cell proliferation"/>
    <property type="evidence" value="ECO:0007669"/>
    <property type="project" value="TreeGrafter"/>
</dbReference>
<evidence type="ECO:0000256" key="7">
    <source>
        <dbReference type="ARBA" id="ARBA00023157"/>
    </source>
</evidence>
<reference evidence="14" key="2">
    <citation type="submission" date="2025-08" db="UniProtKB">
        <authorList>
            <consortium name="Ensembl"/>
        </authorList>
    </citation>
    <scope>IDENTIFICATION</scope>
</reference>
<evidence type="ECO:0000256" key="11">
    <source>
        <dbReference type="SAM" id="MobiDB-lite"/>
    </source>
</evidence>
<comment type="subcellular location">
    <subcellularLocation>
        <location evidence="1">Cell membrane</location>
        <topology evidence="1">Single-pass type I membrane protein</topology>
    </subcellularLocation>
</comment>
<dbReference type="OMA" id="NHGESAK"/>
<dbReference type="GO" id="GO:0042130">
    <property type="term" value="P:negative regulation of T cell proliferation"/>
    <property type="evidence" value="ECO:0007669"/>
    <property type="project" value="TreeGrafter"/>
</dbReference>
<sequence length="357" mass="39684">MLTEKMHVLQRGMTSVSCCCLLCSVWTLLRLLSAVKTESAAVNTTVLRGKSTTVNCDYNKTSEKVFFTAALSRERSLCSYIYQHKSWTKRPCEDNIRFIWTPETKEMSFELLNLQINDSGVYTCVVERQVPPPVQQLGIQTAFVRVIARPAVSTSCVTGSDGAPTMLCSSEGFYPAALEQVWIRDGESITSPNSSLINREHLNSSDARWSSSNNTDGSYSLTSFLHLPPTPEQVMYHCWVNHSSLNQPITVNISPTECYGKNKQHINEVIIGTGISSAVFTGIVFFVAVHCHRLRRKKTCPQSPVGRPLLPEPEPNGQLQTAVYSTLGSHRPVPCRNNSSRSCSLQQTLNHHTTQNA</sequence>
<name>A0A3B4E686_PYGNA</name>
<protein>
    <recommendedName>
        <fullName evidence="13">Ig-like domain-containing protein</fullName>
    </recommendedName>
</protein>
<dbReference type="PANTHER" id="PTHR25466">
    <property type="entry name" value="T-LYMPHOCYTE ACTIVATION ANTIGEN"/>
    <property type="match status" value="1"/>
</dbReference>
<dbReference type="Proteomes" id="UP001501920">
    <property type="component" value="Chromosome 18"/>
</dbReference>
<keyword evidence="3 12" id="KW-0812">Transmembrane</keyword>
<reference evidence="14" key="3">
    <citation type="submission" date="2025-09" db="UniProtKB">
        <authorList>
            <consortium name="Ensembl"/>
        </authorList>
    </citation>
    <scope>IDENTIFICATION</scope>
</reference>
<feature type="domain" description="Ig-like" evidence="13">
    <location>
        <begin position="33"/>
        <end position="140"/>
    </location>
</feature>
<feature type="domain" description="Ig-like" evidence="13">
    <location>
        <begin position="150"/>
        <end position="254"/>
    </location>
</feature>
<evidence type="ECO:0000256" key="12">
    <source>
        <dbReference type="SAM" id="Phobius"/>
    </source>
</evidence>
<dbReference type="SMART" id="SM00409">
    <property type="entry name" value="IG"/>
    <property type="match status" value="1"/>
</dbReference>
<dbReference type="InterPro" id="IPR013106">
    <property type="entry name" value="Ig_V-set"/>
</dbReference>
<keyword evidence="2" id="KW-1003">Cell membrane</keyword>
<evidence type="ECO:0000313" key="15">
    <source>
        <dbReference type="Proteomes" id="UP001501920"/>
    </source>
</evidence>
<evidence type="ECO:0000256" key="2">
    <source>
        <dbReference type="ARBA" id="ARBA00022475"/>
    </source>
</evidence>
<keyword evidence="15" id="KW-1185">Reference proteome</keyword>
<dbReference type="GO" id="GO:0071222">
    <property type="term" value="P:cellular response to lipopolysaccharide"/>
    <property type="evidence" value="ECO:0007669"/>
    <property type="project" value="TreeGrafter"/>
</dbReference>
<dbReference type="Ensembl" id="ENSPNAT00000019938.2">
    <property type="protein sequence ID" value="ENSPNAP00000031188.1"/>
    <property type="gene ID" value="ENSPNAG00000018391.2"/>
</dbReference>
<keyword evidence="9" id="KW-0325">Glycoprotein</keyword>
<evidence type="ECO:0000256" key="9">
    <source>
        <dbReference type="ARBA" id="ARBA00023180"/>
    </source>
</evidence>
<dbReference type="PANTHER" id="PTHR25466:SF14">
    <property type="entry name" value="BUTYROPHILIN SUBFAMILY 2 MEMBER A2-LIKE-RELATED"/>
    <property type="match status" value="1"/>
</dbReference>
<evidence type="ECO:0000256" key="4">
    <source>
        <dbReference type="ARBA" id="ARBA00022729"/>
    </source>
</evidence>
<keyword evidence="8" id="KW-0675">Receptor</keyword>
<keyword evidence="5 12" id="KW-1133">Transmembrane helix</keyword>
<accession>A0A3B4E686</accession>
<keyword evidence="10" id="KW-0393">Immunoglobulin domain</keyword>
<keyword evidence="4" id="KW-0732">Signal</keyword>
<proteinExistence type="predicted"/>
<dbReference type="InterPro" id="IPR003597">
    <property type="entry name" value="Ig_C1-set"/>
</dbReference>
<dbReference type="SMART" id="SM00407">
    <property type="entry name" value="IGc1"/>
    <property type="match status" value="1"/>
</dbReference>
<dbReference type="InterPro" id="IPR003599">
    <property type="entry name" value="Ig_sub"/>
</dbReference>
<dbReference type="Pfam" id="PF07686">
    <property type="entry name" value="V-set"/>
    <property type="match status" value="1"/>
</dbReference>
<dbReference type="Pfam" id="PF07654">
    <property type="entry name" value="C1-set"/>
    <property type="match status" value="1"/>
</dbReference>
<dbReference type="InterPro" id="IPR003006">
    <property type="entry name" value="Ig/MHC_CS"/>
</dbReference>
<evidence type="ECO:0000259" key="13">
    <source>
        <dbReference type="PROSITE" id="PS50835"/>
    </source>
</evidence>
<feature type="transmembrane region" description="Helical" evidence="12">
    <location>
        <begin position="269"/>
        <end position="289"/>
    </location>
</feature>
<dbReference type="GeneTree" id="ENSGT00800000125277"/>
<evidence type="ECO:0000256" key="1">
    <source>
        <dbReference type="ARBA" id="ARBA00004251"/>
    </source>
</evidence>
<dbReference type="InterPro" id="IPR007110">
    <property type="entry name" value="Ig-like_dom"/>
</dbReference>
<keyword evidence="6 12" id="KW-0472">Membrane</keyword>
<evidence type="ECO:0000256" key="8">
    <source>
        <dbReference type="ARBA" id="ARBA00023170"/>
    </source>
</evidence>